<keyword evidence="3" id="KW-1185">Reference proteome</keyword>
<evidence type="ECO:0000313" key="2">
    <source>
        <dbReference type="EMBL" id="CAL4109532.1"/>
    </source>
</evidence>
<gene>
    <name evidence="2" type="ORF">MNOR_LOCUS19131</name>
</gene>
<feature type="region of interest" description="Disordered" evidence="1">
    <location>
        <begin position="116"/>
        <end position="190"/>
    </location>
</feature>
<dbReference type="EMBL" id="CAXKWB010014051">
    <property type="protein sequence ID" value="CAL4109532.1"/>
    <property type="molecule type" value="Genomic_DNA"/>
</dbReference>
<organism evidence="2 3">
    <name type="scientific">Meganyctiphanes norvegica</name>
    <name type="common">Northern krill</name>
    <name type="synonym">Thysanopoda norvegica</name>
    <dbReference type="NCBI Taxonomy" id="48144"/>
    <lineage>
        <taxon>Eukaryota</taxon>
        <taxon>Metazoa</taxon>
        <taxon>Ecdysozoa</taxon>
        <taxon>Arthropoda</taxon>
        <taxon>Crustacea</taxon>
        <taxon>Multicrustacea</taxon>
        <taxon>Malacostraca</taxon>
        <taxon>Eumalacostraca</taxon>
        <taxon>Eucarida</taxon>
        <taxon>Euphausiacea</taxon>
        <taxon>Euphausiidae</taxon>
        <taxon>Meganyctiphanes</taxon>
    </lineage>
</organism>
<proteinExistence type="predicted"/>
<dbReference type="AlphaFoldDB" id="A0AAV2QZU9"/>
<reference evidence="2 3" key="1">
    <citation type="submission" date="2024-05" db="EMBL/GenBank/DDBJ databases">
        <authorList>
            <person name="Wallberg A."/>
        </authorList>
    </citation>
    <scope>NUCLEOTIDE SEQUENCE [LARGE SCALE GENOMIC DNA]</scope>
</reference>
<feature type="non-terminal residue" evidence="2">
    <location>
        <position position="1"/>
    </location>
</feature>
<evidence type="ECO:0000313" key="3">
    <source>
        <dbReference type="Proteomes" id="UP001497623"/>
    </source>
</evidence>
<comment type="caution">
    <text evidence="2">The sequence shown here is derived from an EMBL/GenBank/DDBJ whole genome shotgun (WGS) entry which is preliminary data.</text>
</comment>
<feature type="compositionally biased region" description="Basic residues" evidence="1">
    <location>
        <begin position="156"/>
        <end position="178"/>
    </location>
</feature>
<feature type="compositionally biased region" description="Pro residues" evidence="1">
    <location>
        <begin position="181"/>
        <end position="190"/>
    </location>
</feature>
<protein>
    <submittedName>
        <fullName evidence="2">Uncharacterized protein</fullName>
    </submittedName>
</protein>
<feature type="compositionally biased region" description="Polar residues" evidence="1">
    <location>
        <begin position="126"/>
        <end position="151"/>
    </location>
</feature>
<evidence type="ECO:0000256" key="1">
    <source>
        <dbReference type="SAM" id="MobiDB-lite"/>
    </source>
</evidence>
<dbReference type="Proteomes" id="UP001497623">
    <property type="component" value="Unassembled WGS sequence"/>
</dbReference>
<sequence>GDGCTIGPQSGVVDPQVAVDELFGAGRAKVVDAVTNTRVTEREVILVNGVPVQLVGEDGEALKAALLAGRLPDQALINRVLASVLGQELRGVQKVESSLTMTSRVTTKDTLIVHQNGKVLDERSTESTQDTRLQGSSTDMLQPLPQATPSIYSPLPRHRLPSLRRQRRHPSAHHRRRDRLPGPPTHPLLP</sequence>
<accession>A0AAV2QZU9</accession>
<name>A0AAV2QZU9_MEGNR</name>